<dbReference type="STRING" id="1867952.MTBPR1_30290"/>
<dbReference type="InterPro" id="IPR028051">
    <property type="entry name" value="CheX-like_dom"/>
</dbReference>
<feature type="domain" description="Chemotaxis phosphatase CheX-like" evidence="2">
    <location>
        <begin position="45"/>
        <end position="139"/>
    </location>
</feature>
<name>A0A1C3RI13_9PROT</name>
<dbReference type="Gene3D" id="3.40.1550.10">
    <property type="entry name" value="CheC-like"/>
    <property type="match status" value="1"/>
</dbReference>
<reference evidence="3 4" key="1">
    <citation type="submission" date="2016-07" db="EMBL/GenBank/DDBJ databases">
        <authorList>
            <person name="Lefevre C.T."/>
        </authorList>
    </citation>
    <scope>NUCLEOTIDE SEQUENCE [LARGE SCALE GENOMIC DNA]</scope>
    <source>
        <strain evidence="3">PR1</strain>
    </source>
</reference>
<dbReference type="Proteomes" id="UP000231658">
    <property type="component" value="Unassembled WGS sequence"/>
</dbReference>
<protein>
    <recommendedName>
        <fullName evidence="2">Chemotaxis phosphatase CheX-like domain-containing protein</fullName>
    </recommendedName>
</protein>
<dbReference type="Pfam" id="PF13690">
    <property type="entry name" value="CheX"/>
    <property type="match status" value="1"/>
</dbReference>
<gene>
    <name evidence="3" type="ORF">MTBPR1_30290</name>
</gene>
<organism evidence="3 4">
    <name type="scientific">Candidatus Terasakiella magnetica</name>
    <dbReference type="NCBI Taxonomy" id="1867952"/>
    <lineage>
        <taxon>Bacteria</taxon>
        <taxon>Pseudomonadati</taxon>
        <taxon>Pseudomonadota</taxon>
        <taxon>Alphaproteobacteria</taxon>
        <taxon>Rhodospirillales</taxon>
        <taxon>Terasakiellaceae</taxon>
        <taxon>Terasakiella</taxon>
    </lineage>
</organism>
<proteinExistence type="predicted"/>
<keyword evidence="4" id="KW-1185">Reference proteome</keyword>
<accession>A0A1C3RI13</accession>
<evidence type="ECO:0000313" key="3">
    <source>
        <dbReference type="EMBL" id="SCA56920.1"/>
    </source>
</evidence>
<keyword evidence="1" id="KW-0145">Chemotaxis</keyword>
<evidence type="ECO:0000313" key="4">
    <source>
        <dbReference type="Proteomes" id="UP000231658"/>
    </source>
</evidence>
<sequence>MSKLEKLMHVVERNVKDYLREEAGVKDIKCKTALRQLSTLQLREVTSTISVAGSINMLLGFSYDEMLLQRVASAFLEEAQASKEECMDMAGEFINIILGQGANEIDMNNPSPTLFSPPMTMLGAKKVIQHKASQYYSIELETEYGNLHILCIGPKELFDTSLNYLGGE</sequence>
<dbReference type="AlphaFoldDB" id="A0A1C3RI13"/>
<evidence type="ECO:0000256" key="1">
    <source>
        <dbReference type="ARBA" id="ARBA00022500"/>
    </source>
</evidence>
<dbReference type="OrthoDB" id="7343430at2"/>
<dbReference type="InterPro" id="IPR028976">
    <property type="entry name" value="CheC-like_sf"/>
</dbReference>
<dbReference type="SUPFAM" id="SSF103039">
    <property type="entry name" value="CheC-like"/>
    <property type="match status" value="1"/>
</dbReference>
<evidence type="ECO:0000259" key="2">
    <source>
        <dbReference type="Pfam" id="PF13690"/>
    </source>
</evidence>
<dbReference type="RefSeq" id="WP_069188973.1">
    <property type="nucleotide sequence ID" value="NZ_FLYE01000023.1"/>
</dbReference>
<dbReference type="EMBL" id="FLYE01000023">
    <property type="protein sequence ID" value="SCA56920.1"/>
    <property type="molecule type" value="Genomic_DNA"/>
</dbReference>
<dbReference type="GO" id="GO:0006935">
    <property type="term" value="P:chemotaxis"/>
    <property type="evidence" value="ECO:0007669"/>
    <property type="project" value="UniProtKB-KW"/>
</dbReference>